<keyword evidence="8" id="KW-1185">Reference proteome</keyword>
<comment type="catalytic activity">
    <reaction evidence="5">
        <text>3'-dephospho-CoA + ATP = ADP + CoA + H(+)</text>
        <dbReference type="Rhea" id="RHEA:18245"/>
        <dbReference type="ChEBI" id="CHEBI:15378"/>
        <dbReference type="ChEBI" id="CHEBI:30616"/>
        <dbReference type="ChEBI" id="CHEBI:57287"/>
        <dbReference type="ChEBI" id="CHEBI:57328"/>
        <dbReference type="ChEBI" id="CHEBI:456216"/>
        <dbReference type="EC" id="2.7.1.24"/>
    </reaction>
</comment>
<keyword evidence="5 7" id="KW-0418">Kinase</keyword>
<dbReference type="AlphaFoldDB" id="A0A173MJ61"/>
<comment type="similarity">
    <text evidence="1 5">Belongs to the CoaE family.</text>
</comment>
<dbReference type="HAMAP" id="MF_00376">
    <property type="entry name" value="Dephospho_CoA_kinase"/>
    <property type="match status" value="1"/>
</dbReference>
<comment type="pathway">
    <text evidence="5">Cofactor biosynthesis; coenzyme A biosynthesis; CoA from (R)-pantothenate: step 5/5.</text>
</comment>
<evidence type="ECO:0000256" key="5">
    <source>
        <dbReference type="HAMAP-Rule" id="MF_00376"/>
    </source>
</evidence>
<evidence type="ECO:0000313" key="8">
    <source>
        <dbReference type="Proteomes" id="UP000186917"/>
    </source>
</evidence>
<feature type="binding site" evidence="5">
    <location>
        <begin position="12"/>
        <end position="17"/>
    </location>
    <ligand>
        <name>ATP</name>
        <dbReference type="ChEBI" id="CHEBI:30616"/>
    </ligand>
</feature>
<reference evidence="8" key="1">
    <citation type="submission" date="2017-01" db="EMBL/GenBank/DDBJ databases">
        <authorList>
            <person name="Varghese N."/>
            <person name="Submissions S."/>
        </authorList>
    </citation>
    <scope>NUCLEOTIDE SEQUENCE [LARGE SCALE GENOMIC DNA]</scope>
    <source>
        <strain evidence="8">DSM 21054</strain>
    </source>
</reference>
<dbReference type="KEGG" id="fln:FLA_3685"/>
<dbReference type="STRING" id="477680.SAMN05421788_1035"/>
<dbReference type="GO" id="GO:0004140">
    <property type="term" value="F:dephospho-CoA kinase activity"/>
    <property type="evidence" value="ECO:0007669"/>
    <property type="project" value="UniProtKB-UniRule"/>
</dbReference>
<dbReference type="EC" id="2.7.1.24" evidence="5 6"/>
<dbReference type="RefSeq" id="WP_076379331.1">
    <property type="nucleotide sequence ID" value="NZ_AP017422.1"/>
</dbReference>
<accession>A0A173MJ61</accession>
<dbReference type="NCBIfam" id="TIGR00152">
    <property type="entry name" value="dephospho-CoA kinase"/>
    <property type="match status" value="1"/>
</dbReference>
<dbReference type="UniPathway" id="UPA00241">
    <property type="reaction ID" value="UER00356"/>
</dbReference>
<sequence length="203" mass="22413">MLLKVGLTGGIGSGKSTVAKVFKVLGIPIFDADVVAKNIMATDTALQQAIMQTFGADIFENGELNRKKLAGIVFNDAFRLEQLNALVHPAAIKAADYWMQQQLTRYAIKEAALLFEAGSASDLDYVVGVYAPKALRVQRVMQRDSTTREEVLARMSRQIDEEIKMRLCDFVVVNNDQELLIPQVLKIHGMLMEKAAVKDATVV</sequence>
<evidence type="ECO:0000256" key="6">
    <source>
        <dbReference type="NCBIfam" id="TIGR00152"/>
    </source>
</evidence>
<comment type="function">
    <text evidence="5">Catalyzes the phosphorylation of the 3'-hydroxyl group of dephosphocoenzyme A to form coenzyme A.</text>
</comment>
<dbReference type="EMBL" id="FTOR01000003">
    <property type="protein sequence ID" value="SIT03055.1"/>
    <property type="molecule type" value="Genomic_DNA"/>
</dbReference>
<organism evidence="7 8">
    <name type="scientific">Filimonas lacunae</name>
    <dbReference type="NCBI Taxonomy" id="477680"/>
    <lineage>
        <taxon>Bacteria</taxon>
        <taxon>Pseudomonadati</taxon>
        <taxon>Bacteroidota</taxon>
        <taxon>Chitinophagia</taxon>
        <taxon>Chitinophagales</taxon>
        <taxon>Chitinophagaceae</taxon>
        <taxon>Filimonas</taxon>
    </lineage>
</organism>
<name>A0A173MJ61_9BACT</name>
<evidence type="ECO:0000313" key="7">
    <source>
        <dbReference type="EMBL" id="SIT03055.1"/>
    </source>
</evidence>
<dbReference type="InterPro" id="IPR001977">
    <property type="entry name" value="Depp_CoAkinase"/>
</dbReference>
<comment type="subcellular location">
    <subcellularLocation>
        <location evidence="5">Cytoplasm</location>
    </subcellularLocation>
</comment>
<dbReference type="Pfam" id="PF01121">
    <property type="entry name" value="CoaE"/>
    <property type="match status" value="1"/>
</dbReference>
<evidence type="ECO:0000256" key="2">
    <source>
        <dbReference type="ARBA" id="ARBA00022741"/>
    </source>
</evidence>
<dbReference type="Proteomes" id="UP000186917">
    <property type="component" value="Unassembled WGS sequence"/>
</dbReference>
<gene>
    <name evidence="5" type="primary">coaE</name>
    <name evidence="7" type="ORF">SAMN05421788_1035</name>
</gene>
<evidence type="ECO:0000256" key="1">
    <source>
        <dbReference type="ARBA" id="ARBA00009018"/>
    </source>
</evidence>
<keyword evidence="4 5" id="KW-0173">Coenzyme A biosynthesis</keyword>
<dbReference type="SUPFAM" id="SSF52540">
    <property type="entry name" value="P-loop containing nucleoside triphosphate hydrolases"/>
    <property type="match status" value="1"/>
</dbReference>
<dbReference type="GO" id="GO:0015937">
    <property type="term" value="P:coenzyme A biosynthetic process"/>
    <property type="evidence" value="ECO:0007669"/>
    <property type="project" value="UniProtKB-UniRule"/>
</dbReference>
<proteinExistence type="inferred from homology"/>
<evidence type="ECO:0000256" key="4">
    <source>
        <dbReference type="ARBA" id="ARBA00022993"/>
    </source>
</evidence>
<dbReference type="GO" id="GO:0005524">
    <property type="term" value="F:ATP binding"/>
    <property type="evidence" value="ECO:0007669"/>
    <property type="project" value="UniProtKB-UniRule"/>
</dbReference>
<dbReference type="OrthoDB" id="9812943at2"/>
<keyword evidence="3 5" id="KW-0067">ATP-binding</keyword>
<keyword evidence="5" id="KW-0963">Cytoplasm</keyword>
<dbReference type="PANTHER" id="PTHR10695">
    <property type="entry name" value="DEPHOSPHO-COA KINASE-RELATED"/>
    <property type="match status" value="1"/>
</dbReference>
<dbReference type="InterPro" id="IPR027417">
    <property type="entry name" value="P-loop_NTPase"/>
</dbReference>
<keyword evidence="5" id="KW-0808">Transferase</keyword>
<dbReference type="Gene3D" id="3.40.50.300">
    <property type="entry name" value="P-loop containing nucleotide triphosphate hydrolases"/>
    <property type="match status" value="1"/>
</dbReference>
<evidence type="ECO:0000256" key="3">
    <source>
        <dbReference type="ARBA" id="ARBA00022840"/>
    </source>
</evidence>
<dbReference type="CDD" id="cd02022">
    <property type="entry name" value="DPCK"/>
    <property type="match status" value="1"/>
</dbReference>
<keyword evidence="2 5" id="KW-0547">Nucleotide-binding</keyword>
<dbReference type="PANTHER" id="PTHR10695:SF46">
    <property type="entry name" value="BIFUNCTIONAL COENZYME A SYNTHASE-RELATED"/>
    <property type="match status" value="1"/>
</dbReference>
<dbReference type="GO" id="GO:0005737">
    <property type="term" value="C:cytoplasm"/>
    <property type="evidence" value="ECO:0007669"/>
    <property type="project" value="UniProtKB-SubCell"/>
</dbReference>
<dbReference type="PROSITE" id="PS51219">
    <property type="entry name" value="DPCK"/>
    <property type="match status" value="1"/>
</dbReference>
<protein>
    <recommendedName>
        <fullName evidence="5 6">Dephospho-CoA kinase</fullName>
        <ecNumber evidence="5 6">2.7.1.24</ecNumber>
    </recommendedName>
    <alternativeName>
        <fullName evidence="5">Dephosphocoenzyme A kinase</fullName>
    </alternativeName>
</protein>